<accession>A0A317JMI6</accession>
<evidence type="ECO:0008006" key="4">
    <source>
        <dbReference type="Google" id="ProtNLM"/>
    </source>
</evidence>
<name>A0A317JMI6_9BACT</name>
<evidence type="ECO:0000313" key="2">
    <source>
        <dbReference type="EMBL" id="PWU22704.1"/>
    </source>
</evidence>
<comment type="caution">
    <text evidence="2">The sequence shown here is derived from an EMBL/GenBank/DDBJ whole genome shotgun (WGS) entry which is preliminary data.</text>
</comment>
<protein>
    <recommendedName>
        <fullName evidence="4">Phage holin family protein</fullName>
    </recommendedName>
</protein>
<reference evidence="2 3" key="1">
    <citation type="submission" date="2018-02" db="EMBL/GenBank/DDBJ databases">
        <title>Genomic Reconstructions from Amazon Rainforest and Pasture Soil Reveal Novel Insights into the Physiology of Candidate Phyla in Tropical Sites.</title>
        <authorList>
            <person name="Kroeger M.E."/>
            <person name="Delmont T."/>
            <person name="Eren A.M."/>
            <person name="Guo J."/>
            <person name="Meyer K.M."/>
            <person name="Khan K."/>
            <person name="Rodrigues J.L.M."/>
            <person name="Bohannan B.J.M."/>
            <person name="Tringe S."/>
            <person name="Borges C.D."/>
            <person name="Tiedje J."/>
            <person name="Tsai S.M."/>
            <person name="Nusslein K."/>
        </authorList>
    </citation>
    <scope>NUCLEOTIDE SEQUENCE [LARGE SCALE GENOMIC DNA]</scope>
    <source>
        <strain evidence="2">Amazon FNV 2010 28 9</strain>
    </source>
</reference>
<feature type="transmembrane region" description="Helical" evidence="1">
    <location>
        <begin position="105"/>
        <end position="127"/>
    </location>
</feature>
<feature type="transmembrane region" description="Helical" evidence="1">
    <location>
        <begin position="63"/>
        <end position="85"/>
    </location>
</feature>
<evidence type="ECO:0000313" key="3">
    <source>
        <dbReference type="Proteomes" id="UP000246104"/>
    </source>
</evidence>
<keyword evidence="1" id="KW-1133">Transmembrane helix</keyword>
<dbReference type="EMBL" id="PSRQ01000058">
    <property type="protein sequence ID" value="PWU22704.1"/>
    <property type="molecule type" value="Genomic_DNA"/>
</dbReference>
<feature type="transmembrane region" description="Helical" evidence="1">
    <location>
        <begin position="33"/>
        <end position="51"/>
    </location>
</feature>
<dbReference type="Pfam" id="PF04020">
    <property type="entry name" value="Phage_holin_4_2"/>
    <property type="match status" value="1"/>
</dbReference>
<keyword evidence="1" id="KW-0812">Transmembrane</keyword>
<dbReference type="InterPro" id="IPR007165">
    <property type="entry name" value="Phage_holin_4_2"/>
</dbReference>
<keyword evidence="1" id="KW-0472">Membrane</keyword>
<organism evidence="2 3">
    <name type="scientific">Candidatus Cerribacteria bacterium 'Amazon FNV 2010 28 9'</name>
    <dbReference type="NCBI Taxonomy" id="2081795"/>
    <lineage>
        <taxon>Bacteria</taxon>
        <taxon>Candidatus Cerribacteria</taxon>
    </lineage>
</organism>
<gene>
    <name evidence="2" type="ORF">C5B42_05240</name>
</gene>
<dbReference type="AlphaFoldDB" id="A0A317JMI6"/>
<dbReference type="Proteomes" id="UP000246104">
    <property type="component" value="Unassembled WGS sequence"/>
</dbReference>
<sequence length="135" mass="15227">MRSIIRALFFYILSLALLAQLFSFVTISGQTTLIVTAVAFLLLNTVCKPLIKILWLPINIITLGLFSWMVNVIVVFLATLIVPGFHLSAGIFPSIVLGKYFIPSIHLSVIWTYLFFSFALSFTKGLLDWLLTKRE</sequence>
<proteinExistence type="predicted"/>
<evidence type="ECO:0000256" key="1">
    <source>
        <dbReference type="SAM" id="Phobius"/>
    </source>
</evidence>